<dbReference type="InterPro" id="IPR019734">
    <property type="entry name" value="TPR_rpt"/>
</dbReference>
<dbReference type="SUPFAM" id="SSF53756">
    <property type="entry name" value="UDP-Glycosyltransferase/glycogen phosphorylase"/>
    <property type="match status" value="1"/>
</dbReference>
<dbReference type="Pfam" id="PF13692">
    <property type="entry name" value="Glyco_trans_1_4"/>
    <property type="match status" value="1"/>
</dbReference>
<dbReference type="Gene3D" id="3.40.50.2000">
    <property type="entry name" value="Glycogen Phosphorylase B"/>
    <property type="match status" value="2"/>
</dbReference>
<feature type="repeat" description="TPR" evidence="3">
    <location>
        <begin position="464"/>
        <end position="497"/>
    </location>
</feature>
<dbReference type="Pfam" id="PF13414">
    <property type="entry name" value="TPR_11"/>
    <property type="match status" value="3"/>
</dbReference>
<feature type="compositionally biased region" description="Polar residues" evidence="4">
    <location>
        <begin position="243"/>
        <end position="255"/>
    </location>
</feature>
<feature type="repeat" description="TPR" evidence="3">
    <location>
        <begin position="1022"/>
        <end position="1055"/>
    </location>
</feature>
<feature type="repeat" description="TPR" evidence="3">
    <location>
        <begin position="396"/>
        <end position="429"/>
    </location>
</feature>
<feature type="repeat" description="TPR" evidence="3">
    <location>
        <begin position="110"/>
        <end position="143"/>
    </location>
</feature>
<dbReference type="RefSeq" id="WP_316435712.1">
    <property type="nucleotide sequence ID" value="NZ_CP053587.1"/>
</dbReference>
<dbReference type="Gene3D" id="1.25.40.10">
    <property type="entry name" value="Tetratricopeptide repeat domain"/>
    <property type="match status" value="3"/>
</dbReference>
<feature type="domain" description="Glycosyltransferase 2-like" evidence="5">
    <location>
        <begin position="578"/>
        <end position="702"/>
    </location>
</feature>
<gene>
    <name evidence="6" type="ORF">HJG54_31610</name>
</gene>
<dbReference type="EMBL" id="CP053587">
    <property type="protein sequence ID" value="WNZ27430.1"/>
    <property type="molecule type" value="Genomic_DNA"/>
</dbReference>
<feature type="repeat" description="TPR" evidence="3">
    <location>
        <begin position="430"/>
        <end position="463"/>
    </location>
</feature>
<name>A0AA96WLT6_9CYAN</name>
<evidence type="ECO:0000313" key="6">
    <source>
        <dbReference type="EMBL" id="WNZ27430.1"/>
    </source>
</evidence>
<evidence type="ECO:0000259" key="5">
    <source>
        <dbReference type="Pfam" id="PF00535"/>
    </source>
</evidence>
<dbReference type="Pfam" id="PF13432">
    <property type="entry name" value="TPR_16"/>
    <property type="match status" value="1"/>
</dbReference>
<dbReference type="PANTHER" id="PTHR43685">
    <property type="entry name" value="GLYCOSYLTRANSFERASE"/>
    <property type="match status" value="1"/>
</dbReference>
<dbReference type="InterPro" id="IPR011990">
    <property type="entry name" value="TPR-like_helical_dom_sf"/>
</dbReference>
<feature type="domain" description="Glycosyltransferase 2-like" evidence="5">
    <location>
        <begin position="1107"/>
        <end position="1226"/>
    </location>
</feature>
<dbReference type="SUPFAM" id="SSF53448">
    <property type="entry name" value="Nucleotide-diphospho-sugar transferases"/>
    <property type="match status" value="2"/>
</dbReference>
<dbReference type="SMART" id="SM00028">
    <property type="entry name" value="TPR"/>
    <property type="match status" value="12"/>
</dbReference>
<feature type="repeat" description="TPR" evidence="3">
    <location>
        <begin position="259"/>
        <end position="292"/>
    </location>
</feature>
<keyword evidence="1" id="KW-0677">Repeat</keyword>
<dbReference type="SUPFAM" id="SSF48452">
    <property type="entry name" value="TPR-like"/>
    <property type="match status" value="3"/>
</dbReference>
<dbReference type="PROSITE" id="PS50005">
    <property type="entry name" value="TPR"/>
    <property type="match status" value="8"/>
</dbReference>
<dbReference type="Pfam" id="PF13181">
    <property type="entry name" value="TPR_8"/>
    <property type="match status" value="2"/>
</dbReference>
<evidence type="ECO:0000256" key="2">
    <source>
        <dbReference type="ARBA" id="ARBA00022803"/>
    </source>
</evidence>
<proteinExistence type="predicted"/>
<dbReference type="Pfam" id="PF07719">
    <property type="entry name" value="TPR_2"/>
    <property type="match status" value="1"/>
</dbReference>
<dbReference type="Pfam" id="PF00535">
    <property type="entry name" value="Glycos_transf_2"/>
    <property type="match status" value="2"/>
</dbReference>
<evidence type="ECO:0000256" key="1">
    <source>
        <dbReference type="ARBA" id="ARBA00022737"/>
    </source>
</evidence>
<keyword evidence="2 3" id="KW-0802">TPR repeat</keyword>
<reference evidence="6" key="1">
    <citation type="submission" date="2020-05" db="EMBL/GenBank/DDBJ databases">
        <authorList>
            <person name="Zhu T."/>
            <person name="Keshari N."/>
            <person name="Lu X."/>
        </authorList>
    </citation>
    <scope>NUCLEOTIDE SEQUENCE</scope>
    <source>
        <strain evidence="6">NK1-12</strain>
    </source>
</reference>
<evidence type="ECO:0000256" key="4">
    <source>
        <dbReference type="SAM" id="MobiDB-lite"/>
    </source>
</evidence>
<accession>A0AA96WLT6</accession>
<dbReference type="CDD" id="cd06433">
    <property type="entry name" value="GT_2_WfgS_like"/>
    <property type="match status" value="2"/>
</dbReference>
<dbReference type="InterPro" id="IPR050834">
    <property type="entry name" value="Glycosyltransf_2"/>
</dbReference>
<organism evidence="6">
    <name type="scientific">Leptolyngbya sp. NK1-12</name>
    <dbReference type="NCBI Taxonomy" id="2547451"/>
    <lineage>
        <taxon>Bacteria</taxon>
        <taxon>Bacillati</taxon>
        <taxon>Cyanobacteriota</taxon>
        <taxon>Cyanophyceae</taxon>
        <taxon>Leptolyngbyales</taxon>
        <taxon>Leptolyngbyaceae</taxon>
        <taxon>Leptolyngbya group</taxon>
        <taxon>Leptolyngbya</taxon>
    </lineage>
</organism>
<feature type="region of interest" description="Disordered" evidence="4">
    <location>
        <begin position="234"/>
        <end position="255"/>
    </location>
</feature>
<evidence type="ECO:0000256" key="3">
    <source>
        <dbReference type="PROSITE-ProRule" id="PRU00339"/>
    </source>
</evidence>
<dbReference type="InterPro" id="IPR001173">
    <property type="entry name" value="Glyco_trans_2-like"/>
</dbReference>
<dbReference type="PANTHER" id="PTHR43685:SF2">
    <property type="entry name" value="GLYCOSYLTRANSFERASE 2-LIKE DOMAIN-CONTAINING PROTEIN"/>
    <property type="match status" value="1"/>
</dbReference>
<dbReference type="InterPro" id="IPR029044">
    <property type="entry name" value="Nucleotide-diphossugar_trans"/>
</dbReference>
<dbReference type="InterPro" id="IPR013105">
    <property type="entry name" value="TPR_2"/>
</dbReference>
<feature type="repeat" description="TPR" evidence="3">
    <location>
        <begin position="180"/>
        <end position="213"/>
    </location>
</feature>
<feature type="repeat" description="TPR" evidence="3">
    <location>
        <begin position="76"/>
        <end position="109"/>
    </location>
</feature>
<sequence length="1908" mass="212846">MISDDTTASVPSSTAVSTADVASASISSQAPQNGTDPHAVLSAEAFQQLAIDLLQHGQIKMAIDYCRLSIQSHPSAKAYKLWGDGLQRLGQFAEAETLYKKALELEPTAAEVYANLGSLYAQQQQWLKSLVCYRRAVALNPNLTDIAVNIERVWTQIRQSDAVINAIYKAFLHQPQQVAASDHFQLGQILVAHRQIKPAIVCYRQALKLDPSLVEAQQQLEAIINNNTGKAAVQMQAAQPQQHPNDSGVQSASTQPGSAANFCRLGDTCRQQQQWDQAISYYRQAIALDAKLAPAHWGLAKVLERTGQLEAAQVSYFQALSLQPTLATAVELCRFGQLFWQQDHIESALACYQWAVQQDPTCADAHVHIAEALCRQEQHEAAIPHYRQAVQLQPSGQGYHQLGDALLQSQQWDAAVEAYRQAIEQEPNFSWSHNNLGDALRQLEQWAAAAQAYQQAIKLNPDFPWSHYNLGEVLAKLERWDEAIDSYNQVLALQPQEEWVQSKVGASHFNDGIQRIVEGKIKEANACFSKVDQIGDSGGDLIRWPQQQGKLWPFCPFSHLKSIFEALKPQGVAWPKITIVTPSLNQGAYIEETILSILNQNYSNLEYIIVDGGSTDNTVSVLERYKDQVTQIVIEPDHGQANALNKGFQRGSGELMTWINSDDLLGPGALHIAALTYLQRRWDVMAGICLMYRDHQIVAVRKPRTKTQNFTVQHLADIARLWTTGHFFFQPEVIFTRRIWEQVGGALDESLHYAMDYDLWMRFAQTDAHLEVVSWPLACFRNHPSQKTADQISSVRELLQVTERYHTIAASPDRKQAICRRLEIFLNRPRRRVLVWHQPDQPVGTLNTLQAIETEHYSLTFCTHLNQIDLDNFDAVLLVVDLQQEYAAIESLEQQSFAGLRLAWFWNHQQGFDHNAVIADRVDVCIPSRPLLAATLRSYFSVLSLEVSPSLSYIASETIHQFISSLSQIEQRLNQLLLELKQTGGLTHSNGAVSAPGANVALRSAALKPVTDEDGKLSPPHSSVYTKLGDAYAAAQNLEAAIAAYNTALKFAPHTVDIRAKLNQTAVVYEMSTQAKENQSVKPWPYGADPRPVPPTLPNGQPWPKISIITPSFNQGEYIEETILSVIHQNYPNVEHILIDGGSTDSTMQVVNQYRDHFSYVISEPDQGQSNALNKGFQQATGEILTWLNSDDRLAPDALYAMALAFYTSGADVVAGVCQLFRDGIEIEQHLTSCVDGLLPLDDLLDLDRCWLKGKFFYQPEVMFTRSIWERAGGYVDESLFYSMDYELWTRFAAQGARLYVIGHPIAQYRMHAAQKTSEVDKYEPELRQTADSLRLRFNCSRSQGASQANRSRLRIALVNDVGTLGGAGIAHSRMGQAFALAGHEVIPIAGTLDWSLTPVSCTAEDVFQLVAAVNPDLVVVGNLHNMEQPLDVLELLASHFYTVFIMHDQWLLTGRCGYVGTCEKYMVTCDAACPTSNEYPRLAPDKIKDAFKRKHTLVRNCDRLLVLGDSYWTTNWARYAFFNYQPRQAVVELDHKFQTIHYGLDLKTFYPRDRQECRRQLGLPEDKFIILTGSQSIEDERKGFRFLVEALKIAALDNVMVVSFGYGASIVEGVEVHSAGYVSHPLLLACYYSAADLFVGPSQEEAFGQTFIEAAACGTPAVGYALGGIKEAITDGITGRVAIKRTPEALAAVIAELYGDQEQRQLLSALAPIYIATTFSFQASYHSFMVALDQSGWLNLLQLNPASKFAAHLPELDQPTVVMGDNGQTLHSVISGSGVTGHALTGFSGMEPPYPQLELESPSQWLLWPEGEFVVISSKSQQGSLVINCRNISPDQHLEIWRNGQLCLQEQVPCSDIKRRNVLSLTVLLEQGVNRFTLKISDYQIDESQRKLGLLIEKIEFEVCSNS</sequence>
<dbReference type="Gene3D" id="3.90.550.10">
    <property type="entry name" value="Spore Coat Polysaccharide Biosynthesis Protein SpsA, Chain A"/>
    <property type="match status" value="2"/>
</dbReference>
<dbReference type="GO" id="GO:0016757">
    <property type="term" value="F:glycosyltransferase activity"/>
    <property type="evidence" value="ECO:0007669"/>
    <property type="project" value="InterPro"/>
</dbReference>
<protein>
    <submittedName>
        <fullName evidence="6">Tetratricopeptide repeat protein</fullName>
    </submittedName>
</protein>